<dbReference type="AlphaFoldDB" id="A0A976FGG6"/>
<evidence type="ECO:0000313" key="2">
    <source>
        <dbReference type="EMBL" id="TDH66126.1"/>
    </source>
</evidence>
<evidence type="ECO:0000313" key="3">
    <source>
        <dbReference type="Proteomes" id="UP000294530"/>
    </source>
</evidence>
<organism evidence="2 3">
    <name type="scientific">Bremia lactucae</name>
    <name type="common">Lettuce downy mildew</name>
    <dbReference type="NCBI Taxonomy" id="4779"/>
    <lineage>
        <taxon>Eukaryota</taxon>
        <taxon>Sar</taxon>
        <taxon>Stramenopiles</taxon>
        <taxon>Oomycota</taxon>
        <taxon>Peronosporomycetes</taxon>
        <taxon>Peronosporales</taxon>
        <taxon>Peronosporaceae</taxon>
        <taxon>Bremia</taxon>
    </lineage>
</organism>
<dbReference type="NCBIfam" id="TIGR00756">
    <property type="entry name" value="PPR"/>
    <property type="match status" value="1"/>
</dbReference>
<comment type="caution">
    <text evidence="2">The sequence shown here is derived from an EMBL/GenBank/DDBJ whole genome shotgun (WGS) entry which is preliminary data.</text>
</comment>
<dbReference type="Gene3D" id="1.25.40.10">
    <property type="entry name" value="Tetratricopeptide repeat domain"/>
    <property type="match status" value="1"/>
</dbReference>
<dbReference type="EMBL" id="SHOA02000203">
    <property type="protein sequence ID" value="TDH66126.1"/>
    <property type="molecule type" value="Genomic_DNA"/>
</dbReference>
<dbReference type="OrthoDB" id="185373at2759"/>
<dbReference type="RefSeq" id="XP_067815625.1">
    <property type="nucleotide sequence ID" value="XM_067959608.1"/>
</dbReference>
<accession>A0A976FGG6</accession>
<dbReference type="InterPro" id="IPR011990">
    <property type="entry name" value="TPR-like_helical_dom_sf"/>
</dbReference>
<gene>
    <name evidence="2" type="ORF">CCR75_001505</name>
</gene>
<dbReference type="InterPro" id="IPR002885">
    <property type="entry name" value="PPR_rpt"/>
</dbReference>
<keyword evidence="3" id="KW-1185">Reference proteome</keyword>
<dbReference type="Pfam" id="PF01535">
    <property type="entry name" value="PPR"/>
    <property type="match status" value="2"/>
</dbReference>
<dbReference type="PANTHER" id="PTHR47447">
    <property type="entry name" value="OS03G0856100 PROTEIN"/>
    <property type="match status" value="1"/>
</dbReference>
<name>A0A976FGG6_BRELC</name>
<evidence type="ECO:0008006" key="4">
    <source>
        <dbReference type="Google" id="ProtNLM"/>
    </source>
</evidence>
<reference evidence="2 3" key="1">
    <citation type="journal article" date="2021" name="Genome Biol.">
        <title>AFLAP: assembly-free linkage analysis pipeline using k-mers from genome sequencing data.</title>
        <authorList>
            <person name="Fletcher K."/>
            <person name="Zhang L."/>
            <person name="Gil J."/>
            <person name="Han R."/>
            <person name="Cavanaugh K."/>
            <person name="Michelmore R."/>
        </authorList>
    </citation>
    <scope>NUCLEOTIDE SEQUENCE [LARGE SCALE GENOMIC DNA]</scope>
    <source>
        <strain evidence="2 3">SF5</strain>
    </source>
</reference>
<dbReference type="GeneID" id="94345279"/>
<dbReference type="PANTHER" id="PTHR47447:SF17">
    <property type="entry name" value="OS12G0638900 PROTEIN"/>
    <property type="match status" value="1"/>
</dbReference>
<dbReference type="Proteomes" id="UP000294530">
    <property type="component" value="Unassembled WGS sequence"/>
</dbReference>
<evidence type="ECO:0000256" key="1">
    <source>
        <dbReference type="ARBA" id="ARBA00022737"/>
    </source>
</evidence>
<protein>
    <recommendedName>
        <fullName evidence="4">Pentacotripeptide-repeat region of PRORP domain-containing protein</fullName>
    </recommendedName>
</protein>
<sequence>MALHRSFQTARRCPLQSFLRSMHVLIPLQVSAASYSVPSTSTRVVPNNVTDSAVHTLLERAIAQRHPTQALQCLAQLHTSPGAPLLQKLAILLARQKKTSRHDALRAFEILRGVYRLPCLKPDDYTKLASIYVLDACVRHSMLDHAMELYDEALNQAVVLDLPAYDGLLKALVKQKRMEEAMEVLKALVRGEDLCPMETTFVPVLIKLIETREYDEAINVLQQGQKRGVVFTSTTFHPLLTLAEEDTVSTDSLIKFLSFIEDAWEECKDFDVEEYEDDLND</sequence>
<dbReference type="KEGG" id="blac:94345279"/>
<proteinExistence type="predicted"/>
<keyword evidence="1" id="KW-0677">Repeat</keyword>